<protein>
    <submittedName>
        <fullName evidence="1">Uncharacterized protein</fullName>
    </submittedName>
</protein>
<keyword evidence="2" id="KW-1185">Reference proteome</keyword>
<accession>A0A5B7D029</accession>
<organism evidence="1 2">
    <name type="scientific">Portunus trituberculatus</name>
    <name type="common">Swimming crab</name>
    <name type="synonym">Neptunus trituberculatus</name>
    <dbReference type="NCBI Taxonomy" id="210409"/>
    <lineage>
        <taxon>Eukaryota</taxon>
        <taxon>Metazoa</taxon>
        <taxon>Ecdysozoa</taxon>
        <taxon>Arthropoda</taxon>
        <taxon>Crustacea</taxon>
        <taxon>Multicrustacea</taxon>
        <taxon>Malacostraca</taxon>
        <taxon>Eumalacostraca</taxon>
        <taxon>Eucarida</taxon>
        <taxon>Decapoda</taxon>
        <taxon>Pleocyemata</taxon>
        <taxon>Brachyura</taxon>
        <taxon>Eubrachyura</taxon>
        <taxon>Portunoidea</taxon>
        <taxon>Portunidae</taxon>
        <taxon>Portuninae</taxon>
        <taxon>Portunus</taxon>
    </lineage>
</organism>
<name>A0A5B7D029_PORTR</name>
<dbReference type="EMBL" id="VSRR010000386">
    <property type="protein sequence ID" value="MPC14878.1"/>
    <property type="molecule type" value="Genomic_DNA"/>
</dbReference>
<reference evidence="1 2" key="1">
    <citation type="submission" date="2019-05" db="EMBL/GenBank/DDBJ databases">
        <title>Another draft genome of Portunus trituberculatus and its Hox gene families provides insights of decapod evolution.</title>
        <authorList>
            <person name="Jeong J.-H."/>
            <person name="Song I."/>
            <person name="Kim S."/>
            <person name="Choi T."/>
            <person name="Kim D."/>
            <person name="Ryu S."/>
            <person name="Kim W."/>
        </authorList>
    </citation>
    <scope>NUCLEOTIDE SEQUENCE [LARGE SCALE GENOMIC DNA]</scope>
    <source>
        <tissue evidence="1">Muscle</tissue>
    </source>
</reference>
<proteinExistence type="predicted"/>
<evidence type="ECO:0000313" key="1">
    <source>
        <dbReference type="EMBL" id="MPC14878.1"/>
    </source>
</evidence>
<sequence length="315" mass="32409">MNIPTGNLSINMDKRKQEVAVSTCPNWKRPGVEDCGTAAVKLKDEGPVLLAAWPKSNPAKPELELLTLLPNAGAGLPKAEGAVAALAGALLLPNWNAGVALEDGAGAPNAGVLEGGVPNPEPEPSLLSLLPKVKSEDGALTPLLIVGVNEGDAKESFLAGSLFSDESILDPKENASVGLFSSLLAGGWCEKENEGNALGLDALSPNANPVPLGVVFAPLVAPKGAVSAAAEVAAGGAVEATTVGGSLLLRTPKGDAVTVLLESSSLLVVILLNCQQSYLAHLLALTCFQALESRMQHTLILNPYYAPYTYHNPIH</sequence>
<evidence type="ECO:0000313" key="2">
    <source>
        <dbReference type="Proteomes" id="UP000324222"/>
    </source>
</evidence>
<dbReference type="Proteomes" id="UP000324222">
    <property type="component" value="Unassembled WGS sequence"/>
</dbReference>
<dbReference type="AlphaFoldDB" id="A0A5B7D029"/>
<gene>
    <name evidence="1" type="ORF">E2C01_007655</name>
</gene>
<comment type="caution">
    <text evidence="1">The sequence shown here is derived from an EMBL/GenBank/DDBJ whole genome shotgun (WGS) entry which is preliminary data.</text>
</comment>